<evidence type="ECO:0000259" key="3">
    <source>
        <dbReference type="Pfam" id="PF00005"/>
    </source>
</evidence>
<dbReference type="EMBL" id="ACLN01000007">
    <property type="protein sequence ID" value="EEW51817.1"/>
    <property type="molecule type" value="Genomic_DNA"/>
</dbReference>
<dbReference type="SUPFAM" id="SSF52540">
    <property type="entry name" value="P-loop containing nucleoside triphosphate hydrolases"/>
    <property type="match status" value="1"/>
</dbReference>
<dbReference type="Gene3D" id="3.40.50.300">
    <property type="entry name" value="P-loop containing nucleotide triphosphate hydrolases"/>
    <property type="match status" value="1"/>
</dbReference>
<dbReference type="InterPro" id="IPR003439">
    <property type="entry name" value="ABC_transporter-like_ATP-bd"/>
</dbReference>
<dbReference type="Proteomes" id="UP000004115">
    <property type="component" value="Unassembled WGS sequence"/>
</dbReference>
<dbReference type="InterPro" id="IPR027417">
    <property type="entry name" value="P-loop_NTPase"/>
</dbReference>
<dbReference type="InterPro" id="IPR050153">
    <property type="entry name" value="Metal_Ion_Import_ABC"/>
</dbReference>
<dbReference type="GO" id="GO:0005524">
    <property type="term" value="F:ATP binding"/>
    <property type="evidence" value="ECO:0007669"/>
    <property type="project" value="UniProtKB-KW"/>
</dbReference>
<comment type="similarity">
    <text evidence="1">Belongs to the ABC transporter superfamily.</text>
</comment>
<proteinExistence type="inferred from homology"/>
<name>C8PC85_9LACO</name>
<evidence type="ECO:0000256" key="1">
    <source>
        <dbReference type="ARBA" id="ARBA00005417"/>
    </source>
</evidence>
<evidence type="ECO:0000256" key="2">
    <source>
        <dbReference type="ARBA" id="ARBA00022448"/>
    </source>
</evidence>
<dbReference type="GO" id="GO:0016887">
    <property type="term" value="F:ATP hydrolysis activity"/>
    <property type="evidence" value="ECO:0007669"/>
    <property type="project" value="InterPro"/>
</dbReference>
<keyword evidence="4" id="KW-0547">Nucleotide-binding</keyword>
<accession>C8PC85</accession>
<dbReference type="PANTHER" id="PTHR42734">
    <property type="entry name" value="METAL TRANSPORT SYSTEM ATP-BINDING PROTEIN TM_0124-RELATED"/>
    <property type="match status" value="1"/>
</dbReference>
<dbReference type="HOGENOM" id="CLU_000604_1_22_9"/>
<organism evidence="4 5">
    <name type="scientific">Lactobacillus iners DSM 13335</name>
    <dbReference type="NCBI Taxonomy" id="525328"/>
    <lineage>
        <taxon>Bacteria</taxon>
        <taxon>Bacillati</taxon>
        <taxon>Bacillota</taxon>
        <taxon>Bacilli</taxon>
        <taxon>Lactobacillales</taxon>
        <taxon>Lactobacillaceae</taxon>
        <taxon>Lactobacillus</taxon>
    </lineage>
</organism>
<gene>
    <name evidence="4" type="ORF">HMPREF0520_0705</name>
</gene>
<keyword evidence="4" id="KW-0067">ATP-binding</keyword>
<dbReference type="AlphaFoldDB" id="C8PC85"/>
<dbReference type="PATRIC" id="fig|525328.13.peg.822"/>
<protein>
    <submittedName>
        <fullName evidence="4">ABC transporter, ATP-binding protein</fullName>
    </submittedName>
</protein>
<keyword evidence="5" id="KW-1185">Reference proteome</keyword>
<comment type="caution">
    <text evidence="4">The sequence shown here is derived from an EMBL/GenBank/DDBJ whole genome shotgun (WGS) entry which is preliminary data.</text>
</comment>
<keyword evidence="2" id="KW-0813">Transport</keyword>
<reference evidence="4 5" key="1">
    <citation type="submission" date="2009-09" db="EMBL/GenBank/DDBJ databases">
        <authorList>
            <person name="Qin X."/>
            <person name="Bachman B."/>
            <person name="Battles P."/>
            <person name="Bell A."/>
            <person name="Bess C."/>
            <person name="Bickham C."/>
            <person name="Chaboub L."/>
            <person name="Chen D."/>
            <person name="Coyle M."/>
            <person name="Deiros D.R."/>
            <person name="Dinh H."/>
            <person name="Forbes L."/>
            <person name="Fowler G."/>
            <person name="Francisco L."/>
            <person name="Fu Q."/>
            <person name="Gubbala S."/>
            <person name="Hale W."/>
            <person name="Han Y."/>
            <person name="Hemphill L."/>
            <person name="Highlander S.K."/>
            <person name="Hirani K."/>
            <person name="Hogues M."/>
            <person name="Jackson L."/>
            <person name="Jakkamsetti A."/>
            <person name="Javaid M."/>
            <person name="Jiang H."/>
            <person name="Korchina V."/>
            <person name="Kovar C."/>
            <person name="Lara F."/>
            <person name="Lee S."/>
            <person name="Mata R."/>
            <person name="Mathew T."/>
            <person name="Moen C."/>
            <person name="Morales K."/>
            <person name="Munidasa M."/>
            <person name="Nazareth L."/>
            <person name="Ngo R."/>
            <person name="Nguyen L."/>
            <person name="Okwuonu G."/>
            <person name="Ongeri F."/>
            <person name="Patil S."/>
            <person name="Petrosino J."/>
            <person name="Pham C."/>
            <person name="Pham P."/>
            <person name="Pu L.-L."/>
            <person name="Puazo M."/>
            <person name="Raj R."/>
            <person name="Reid J."/>
            <person name="Rouhana J."/>
            <person name="Saada N."/>
            <person name="Shang Y."/>
            <person name="Simmons D."/>
            <person name="Thornton R."/>
            <person name="Warren J."/>
            <person name="Weissenberger G."/>
            <person name="Zhang J."/>
            <person name="Zhang L."/>
            <person name="Zhou C."/>
            <person name="Zhu D."/>
            <person name="Muzny D."/>
            <person name="Worley K."/>
            <person name="Gibbs R."/>
        </authorList>
    </citation>
    <scope>NUCLEOTIDE SEQUENCE [LARGE SCALE GENOMIC DNA]</scope>
    <source>
        <strain evidence="4 5">DSM 13335</strain>
    </source>
</reference>
<evidence type="ECO:0000313" key="5">
    <source>
        <dbReference type="Proteomes" id="UP000004115"/>
    </source>
</evidence>
<evidence type="ECO:0000313" key="4">
    <source>
        <dbReference type="EMBL" id="EEW51817.1"/>
    </source>
</evidence>
<dbReference type="PANTHER" id="PTHR42734:SF17">
    <property type="entry name" value="METAL TRANSPORT SYSTEM ATP-BINDING PROTEIN TM_0124-RELATED"/>
    <property type="match status" value="1"/>
</dbReference>
<feature type="domain" description="ABC transporter" evidence="3">
    <location>
        <begin position="4"/>
        <end position="151"/>
    </location>
</feature>
<sequence length="193" mass="22067">MHKKLTCSFNNSGLYVVRGRNGIGKSTFLRTITGLYTPAKKGTILINNIDIDLINKKKLREDNISCLFQDTILPNCVVREYLDMYVNESNENCISGYQYFPKVFSSSQFNIKKVLDKKMTELSTGEIQLVKLYTTILKNEAHCFLLDEPLANIYPELQSDVLSLLNEIAQNNLVIIISHDLGIEEKTKNIRIR</sequence>
<dbReference type="Pfam" id="PF00005">
    <property type="entry name" value="ABC_tran"/>
    <property type="match status" value="1"/>
</dbReference>